<evidence type="ECO:0000313" key="3">
    <source>
        <dbReference type="Proteomes" id="UP000681526"/>
    </source>
</evidence>
<dbReference type="RefSeq" id="WP_213484966.1">
    <property type="nucleotide sequence ID" value="NZ_CAJRAY010000067.1"/>
</dbReference>
<gene>
    <name evidence="2" type="primary">txxe 1845-hsdR</name>
    <name evidence="2" type="ORF">TXXE_13055</name>
</gene>
<dbReference type="InterPro" id="IPR014001">
    <property type="entry name" value="Helicase_ATP-bd"/>
</dbReference>
<feature type="domain" description="Helicase ATP-binding" evidence="1">
    <location>
        <begin position="292"/>
        <end position="496"/>
    </location>
</feature>
<comment type="caution">
    <text evidence="2">The sequence shown here is derived from an EMBL/GenBank/DDBJ whole genome shotgun (WGS) entry which is preliminary data.</text>
</comment>
<organism evidence="2 3">
    <name type="scientific">Thermobacillus xylanilyticus</name>
    <dbReference type="NCBI Taxonomy" id="76633"/>
    <lineage>
        <taxon>Bacteria</taxon>
        <taxon>Bacillati</taxon>
        <taxon>Bacillota</taxon>
        <taxon>Bacilli</taxon>
        <taxon>Bacillales</taxon>
        <taxon>Paenibacillaceae</taxon>
        <taxon>Thermobacillus</taxon>
    </lineage>
</organism>
<name>A0ABN7S2Z2_THEXY</name>
<accession>A0ABN7S2Z2</accession>
<evidence type="ECO:0000259" key="1">
    <source>
        <dbReference type="PROSITE" id="PS51192"/>
    </source>
</evidence>
<dbReference type="Proteomes" id="UP000681526">
    <property type="component" value="Unassembled WGS sequence"/>
</dbReference>
<dbReference type="Pfam" id="PF04313">
    <property type="entry name" value="HSDR_N"/>
    <property type="match status" value="1"/>
</dbReference>
<dbReference type="EC" id="3.1.21.3" evidence="2"/>
<dbReference type="SMART" id="SM00487">
    <property type="entry name" value="DEXDc"/>
    <property type="match status" value="1"/>
</dbReference>
<dbReference type="Pfam" id="PF18766">
    <property type="entry name" value="SWI2_SNF2"/>
    <property type="match status" value="1"/>
</dbReference>
<dbReference type="GO" id="GO:0009035">
    <property type="term" value="F:type I site-specific deoxyribonuclease activity"/>
    <property type="evidence" value="ECO:0007669"/>
    <property type="project" value="UniProtKB-EC"/>
</dbReference>
<dbReference type="Pfam" id="PF22679">
    <property type="entry name" value="T1R_D3-like"/>
    <property type="match status" value="1"/>
</dbReference>
<dbReference type="PROSITE" id="PS51192">
    <property type="entry name" value="HELICASE_ATP_BIND_1"/>
    <property type="match status" value="1"/>
</dbReference>
<dbReference type="InterPro" id="IPR007409">
    <property type="entry name" value="Restrct_endonuc_type1_HsdR_N"/>
</dbReference>
<dbReference type="EMBL" id="CAJRAY010000067">
    <property type="protein sequence ID" value="CAG5089479.1"/>
    <property type="molecule type" value="Genomic_DNA"/>
</dbReference>
<proteinExistence type="predicted"/>
<reference evidence="2 3" key="1">
    <citation type="submission" date="2021-04" db="EMBL/GenBank/DDBJ databases">
        <authorList>
            <person name="Rakotoarivonina H."/>
        </authorList>
    </citation>
    <scope>NUCLEOTIDE SEQUENCE [LARGE SCALE GENOMIC DNA]</scope>
    <source>
        <strain evidence="2 3">XE</strain>
    </source>
</reference>
<dbReference type="SUPFAM" id="SSF52540">
    <property type="entry name" value="P-loop containing nucleoside triphosphate hydrolases"/>
    <property type="match status" value="2"/>
</dbReference>
<evidence type="ECO:0000313" key="2">
    <source>
        <dbReference type="EMBL" id="CAG5089479.1"/>
    </source>
</evidence>
<dbReference type="Gene3D" id="3.40.50.300">
    <property type="entry name" value="P-loop containing nucleotide triphosphate hydrolases"/>
    <property type="match status" value="3"/>
</dbReference>
<dbReference type="PANTHER" id="PTHR42927">
    <property type="entry name" value="HELICASE SUPERFAMILY 1 AND 2 DOMAIN-CONTAINING PROTEIN"/>
    <property type="match status" value="1"/>
</dbReference>
<dbReference type="Gene3D" id="3.90.1570.50">
    <property type="match status" value="1"/>
</dbReference>
<dbReference type="InterPro" id="IPR027417">
    <property type="entry name" value="P-loop_NTPase"/>
</dbReference>
<dbReference type="InterPro" id="IPR040980">
    <property type="entry name" value="SWI2_SNF2"/>
</dbReference>
<sequence>MSPLHTERALEDAIETHLIGHGGYEKGDPAKYDRELALFPKTVIRFIKSSQPDEWNRLVGYFGHDTEKEVIKRLVQVLQRDGMLKVLRKGFDLYNVPIRMAYFKPASGLNPDAVEKYGKNILTVTRQVHYSTRNENSLDIVLAVNGLPVATVELKNPFTGQTVEDAKRQYKVDRDPNELLFQFKKRALVHFAVDPDEVYMTTRLDGSSTRFLPFNRGYNNGAGNPPDEKTGIRTSYLWRDIWQRDSWLDILHRFLHLQVEEKVVNGQRKRKESMIFPRYHQLDAVRKIEADVLLNGPGHNYLIQHSAGSGKTNSIAWLAHRLSSLHDQDDKPIFHAVIVITDRVVLDRQLQDTIYQFEHVQGVVRPIKESSRQLAQALNSGARIIITTLQKFGYILDQVGNLSGKNFALIVDEAHSSQSGKAADAVKQVLAAPTLEEAEKLQAQLDAAADDAEEEILKELAKRGPQRNLSHFAFTATPKHKTIEMFGRKDENGKYQPFHLYSMRQAIEEGFILDVLRNYVTYKTYYKLAKAIEDDPLVDERAAKRSIARFVSLHPYNLSQKTEVMIEHFRRVTRHKIGGRAKAMVVTSSRLHALRYKQAFDAYIREKGYNDIQTLVAFSGTVIDDGQEFTEPKINGFGEKELPEKFDTDDYQVLIVADKYQTGFDQPLLHTMFVDKKLSGIQAVQTLSRLNRTYPGKEDTFILDFVNEPEDIKKAFLPYYEKTELEHETDLNLLSDLKNKLDDFQIYWQSEIDAFCRVFFRPKERQKKSDIGRLHQYVDPAVDRFRAKSREEQEEFRSTLAAYIRAYAFITQIAPFQSVPLHKLYAYGQLLLRKLPTRGVKQINLDDDVALEYYRLQETSNGNISLMGEEPVKLKGMTDTGTGILREEKQVYLSSIIDVLNKRFGTEFKEADKLFFDQIEQDIMDDAQIVQSARNNTIDNFKFVFDEVFLEKVISRMGQNDRMFAMIMDDQDFQQAVKAWILKSVYEKINENRPA</sequence>
<dbReference type="InterPro" id="IPR055180">
    <property type="entry name" value="HsdR_RecA-like_helicase_dom_2"/>
</dbReference>
<keyword evidence="2" id="KW-0378">Hydrolase</keyword>
<dbReference type="PANTHER" id="PTHR42927:SF1">
    <property type="entry name" value="HELICASE SUPERFAMILY 1 AND 2 DOMAIN-CONTAINING PROTEIN"/>
    <property type="match status" value="1"/>
</dbReference>
<protein>
    <submittedName>
        <fullName evidence="2">Type I site-specific deoxyribonuclease</fullName>
        <ecNumber evidence="2">3.1.21.3</ecNumber>
    </submittedName>
</protein>
<keyword evidence="3" id="KW-1185">Reference proteome</keyword>